<name>A0A974DRQ0_XENLA</name>
<evidence type="ECO:0000313" key="2">
    <source>
        <dbReference type="Proteomes" id="UP000694892"/>
    </source>
</evidence>
<evidence type="ECO:0000313" key="1">
    <source>
        <dbReference type="EMBL" id="OCT96285.1"/>
    </source>
</evidence>
<reference evidence="2" key="1">
    <citation type="journal article" date="2016" name="Nature">
        <title>Genome evolution in the allotetraploid frog Xenopus laevis.</title>
        <authorList>
            <person name="Session A.M."/>
            <person name="Uno Y."/>
            <person name="Kwon T."/>
            <person name="Chapman J.A."/>
            <person name="Toyoda A."/>
            <person name="Takahashi S."/>
            <person name="Fukui A."/>
            <person name="Hikosaka A."/>
            <person name="Suzuki A."/>
            <person name="Kondo M."/>
            <person name="van Heeringen S.J."/>
            <person name="Quigley I."/>
            <person name="Heinz S."/>
            <person name="Ogino H."/>
            <person name="Ochi H."/>
            <person name="Hellsten U."/>
            <person name="Lyons J.B."/>
            <person name="Simakov O."/>
            <person name="Putnam N."/>
            <person name="Stites J."/>
            <person name="Kuroki Y."/>
            <person name="Tanaka T."/>
            <person name="Michiue T."/>
            <person name="Watanabe M."/>
            <person name="Bogdanovic O."/>
            <person name="Lister R."/>
            <person name="Georgiou G."/>
            <person name="Paranjpe S.S."/>
            <person name="van Kruijsbergen I."/>
            <person name="Shu S."/>
            <person name="Carlson J."/>
            <person name="Kinoshita T."/>
            <person name="Ohta Y."/>
            <person name="Mawaribuchi S."/>
            <person name="Jenkins J."/>
            <person name="Grimwood J."/>
            <person name="Schmutz J."/>
            <person name="Mitros T."/>
            <person name="Mozaffari S.V."/>
            <person name="Suzuki Y."/>
            <person name="Haramoto Y."/>
            <person name="Yamamoto T.S."/>
            <person name="Takagi C."/>
            <person name="Heald R."/>
            <person name="Miller K."/>
            <person name="Haudenschild C."/>
            <person name="Kitzman J."/>
            <person name="Nakayama T."/>
            <person name="Izutsu Y."/>
            <person name="Robert J."/>
            <person name="Fortriede J."/>
            <person name="Burns K."/>
            <person name="Lotay V."/>
            <person name="Karimi K."/>
            <person name="Yasuoka Y."/>
            <person name="Dichmann D.S."/>
            <person name="Flajnik M.F."/>
            <person name="Houston D.W."/>
            <person name="Shendure J."/>
            <person name="DuPasquier L."/>
            <person name="Vize P.D."/>
            <person name="Zorn A.M."/>
            <person name="Ito M."/>
            <person name="Marcotte E.M."/>
            <person name="Wallingford J.B."/>
            <person name="Ito Y."/>
            <person name="Asashima M."/>
            <person name="Ueno N."/>
            <person name="Matsuda Y."/>
            <person name="Veenstra G.J."/>
            <person name="Fujiyama A."/>
            <person name="Harland R.M."/>
            <person name="Taira M."/>
            <person name="Rokhsar D.S."/>
        </authorList>
    </citation>
    <scope>NUCLEOTIDE SEQUENCE [LARGE SCALE GENOMIC DNA]</scope>
    <source>
        <strain evidence="2">J</strain>
    </source>
</reference>
<sequence>MYAADTISSQFSYSLYNDRGVTAVHFYPPGLSRLKITVIRVRLLCLESEVKVAMGNRFAPSVQSPVKTNYPAVCEQRRVL</sequence>
<organism evidence="1 2">
    <name type="scientific">Xenopus laevis</name>
    <name type="common">African clawed frog</name>
    <dbReference type="NCBI Taxonomy" id="8355"/>
    <lineage>
        <taxon>Eukaryota</taxon>
        <taxon>Metazoa</taxon>
        <taxon>Chordata</taxon>
        <taxon>Craniata</taxon>
        <taxon>Vertebrata</taxon>
        <taxon>Euteleostomi</taxon>
        <taxon>Amphibia</taxon>
        <taxon>Batrachia</taxon>
        <taxon>Anura</taxon>
        <taxon>Pipoidea</taxon>
        <taxon>Pipidae</taxon>
        <taxon>Xenopodinae</taxon>
        <taxon>Xenopus</taxon>
        <taxon>Xenopus</taxon>
    </lineage>
</organism>
<dbReference type="EMBL" id="CM004468">
    <property type="protein sequence ID" value="OCT96285.1"/>
    <property type="molecule type" value="Genomic_DNA"/>
</dbReference>
<dbReference type="AlphaFoldDB" id="A0A974DRQ0"/>
<gene>
    <name evidence="1" type="ORF">XELAEV_18013961mg</name>
</gene>
<accession>A0A974DRQ0</accession>
<proteinExistence type="predicted"/>
<dbReference type="Proteomes" id="UP000694892">
    <property type="component" value="Chromosome 2L"/>
</dbReference>
<protein>
    <submittedName>
        <fullName evidence="1">Uncharacterized protein</fullName>
    </submittedName>
</protein>